<feature type="compositionally biased region" description="Polar residues" evidence="1">
    <location>
        <begin position="20"/>
        <end position="29"/>
    </location>
</feature>
<dbReference type="AlphaFoldDB" id="A0A914MRI6"/>
<proteinExistence type="predicted"/>
<evidence type="ECO:0000313" key="3">
    <source>
        <dbReference type="WBParaSite" id="Minc3s01998g27674"/>
    </source>
</evidence>
<reference evidence="3" key="1">
    <citation type="submission" date="2022-11" db="UniProtKB">
        <authorList>
            <consortium name="WormBaseParasite"/>
        </authorList>
    </citation>
    <scope>IDENTIFICATION</scope>
</reference>
<dbReference type="WBParaSite" id="Minc3s01998g27674">
    <property type="protein sequence ID" value="Minc3s01998g27674"/>
    <property type="gene ID" value="Minc3s01998g27674"/>
</dbReference>
<keyword evidence="2" id="KW-1185">Reference proteome</keyword>
<organism evidence="2 3">
    <name type="scientific">Meloidogyne incognita</name>
    <name type="common">Southern root-knot nematode worm</name>
    <name type="synonym">Oxyuris incognita</name>
    <dbReference type="NCBI Taxonomy" id="6306"/>
    <lineage>
        <taxon>Eukaryota</taxon>
        <taxon>Metazoa</taxon>
        <taxon>Ecdysozoa</taxon>
        <taxon>Nematoda</taxon>
        <taxon>Chromadorea</taxon>
        <taxon>Rhabditida</taxon>
        <taxon>Tylenchina</taxon>
        <taxon>Tylenchomorpha</taxon>
        <taxon>Tylenchoidea</taxon>
        <taxon>Meloidogynidae</taxon>
        <taxon>Meloidogyninae</taxon>
        <taxon>Meloidogyne</taxon>
        <taxon>Meloidogyne incognita group</taxon>
    </lineage>
</organism>
<name>A0A914MRI6_MELIC</name>
<accession>A0A914MRI6</accession>
<protein>
    <submittedName>
        <fullName evidence="3">Uncharacterized protein</fullName>
    </submittedName>
</protein>
<evidence type="ECO:0000313" key="2">
    <source>
        <dbReference type="Proteomes" id="UP000887563"/>
    </source>
</evidence>
<sequence length="115" mass="12881">MSGRIRQLNKGGNKRGPKTPDTNDTLISPPQLSRAKRLPKIANAVMSDVHAVEKLWMGDGIEPSWNEPRPKHNRLCHHPTQCWVIYFHLCSFCKCGHNTPSALRNQASSLVACLL</sequence>
<feature type="region of interest" description="Disordered" evidence="1">
    <location>
        <begin position="1"/>
        <end position="29"/>
    </location>
</feature>
<evidence type="ECO:0000256" key="1">
    <source>
        <dbReference type="SAM" id="MobiDB-lite"/>
    </source>
</evidence>
<dbReference type="Proteomes" id="UP000887563">
    <property type="component" value="Unplaced"/>
</dbReference>